<evidence type="ECO:0000256" key="14">
    <source>
        <dbReference type="ARBA" id="ARBA00023128"/>
    </source>
</evidence>
<evidence type="ECO:0000256" key="1">
    <source>
        <dbReference type="ARBA" id="ARBA00004448"/>
    </source>
</evidence>
<evidence type="ECO:0000256" key="5">
    <source>
        <dbReference type="ARBA" id="ARBA00022448"/>
    </source>
</evidence>
<reference evidence="19" key="1">
    <citation type="journal article" date="2019" name="Mol. Phylogenet. Evol.">
        <title>Incorporation of deep-sea and small-sized species provides new insights into gastropods phylogeny.</title>
        <authorList>
            <person name="Lee H."/>
            <person name="Chen W.J."/>
            <person name="Puillandre N."/>
            <person name="Aznar-Cormano L."/>
            <person name="Tsai M.H."/>
            <person name="Samadi S."/>
        </authorList>
    </citation>
    <scope>NUCLEOTIDE SEQUENCE</scope>
</reference>
<dbReference type="EMBL" id="MH837540">
    <property type="protein sequence ID" value="QBC73219.1"/>
    <property type="molecule type" value="Genomic_DNA"/>
</dbReference>
<feature type="transmembrane region" description="Helical" evidence="17">
    <location>
        <begin position="49"/>
        <end position="70"/>
    </location>
</feature>
<feature type="transmembrane region" description="Helical" evidence="17">
    <location>
        <begin position="111"/>
        <end position="137"/>
    </location>
</feature>
<dbReference type="GO" id="GO:0006120">
    <property type="term" value="P:mitochondrial electron transport, NADH to ubiquinone"/>
    <property type="evidence" value="ECO:0007669"/>
    <property type="project" value="InterPro"/>
</dbReference>
<dbReference type="PANTHER" id="PTHR46552:SF1">
    <property type="entry name" value="NADH-UBIQUINONE OXIDOREDUCTASE CHAIN 2"/>
    <property type="match status" value="1"/>
</dbReference>
<feature type="transmembrane region" description="Helical" evidence="17">
    <location>
        <begin position="170"/>
        <end position="188"/>
    </location>
</feature>
<dbReference type="PANTHER" id="PTHR46552">
    <property type="entry name" value="NADH-UBIQUINONE OXIDOREDUCTASE CHAIN 2"/>
    <property type="match status" value="1"/>
</dbReference>
<organism evidence="19">
    <name type="scientific">Pseudococculinidae sp. MNHN-IM-2013-40847</name>
    <dbReference type="NCBI Taxonomy" id="2496598"/>
    <lineage>
        <taxon>Eukaryota</taxon>
        <taxon>Metazoa</taxon>
        <taxon>Spiralia</taxon>
        <taxon>Lophotrochozoa</taxon>
        <taxon>Mollusca</taxon>
        <taxon>Gastropoda</taxon>
        <taxon>Vetigastropoda</taxon>
        <taxon>Lepetellida</taxon>
        <taxon>Lepetelloidea</taxon>
        <taxon>Pseudococculinidae</taxon>
    </lineage>
</organism>
<evidence type="ECO:0000256" key="3">
    <source>
        <dbReference type="ARBA" id="ARBA00012944"/>
    </source>
</evidence>
<keyword evidence="13 17" id="KW-0830">Ubiquinone</keyword>
<feature type="domain" description="NADH:quinone oxidoreductase/Mrp antiporter transmembrane" evidence="18">
    <location>
        <begin position="13"/>
        <end position="282"/>
    </location>
</feature>
<evidence type="ECO:0000256" key="17">
    <source>
        <dbReference type="RuleBase" id="RU003403"/>
    </source>
</evidence>
<proteinExistence type="inferred from homology"/>
<name>A0A6B7FM45_9VEST</name>
<accession>A0A6B7FM45</accession>
<keyword evidence="7 17" id="KW-0812">Transmembrane</keyword>
<evidence type="ECO:0000256" key="13">
    <source>
        <dbReference type="ARBA" id="ARBA00023075"/>
    </source>
</evidence>
<keyword evidence="10 17" id="KW-0249">Electron transport</keyword>
<evidence type="ECO:0000256" key="9">
    <source>
        <dbReference type="ARBA" id="ARBA00022967"/>
    </source>
</evidence>
<keyword evidence="12 17" id="KW-0520">NAD</keyword>
<evidence type="ECO:0000256" key="8">
    <source>
        <dbReference type="ARBA" id="ARBA00022792"/>
    </source>
</evidence>
<sequence length="349" mass="39401">MITFFGTILTLSSTHWLMMWMGLEINLLGFIPLLMFQSSSSETEAGVKYFIFQAIGSSMIMTGSMMSFNLTMTWESLSQNPLMFLLIIMGLMIKLGSFPFHFWVPSVMASLSWFSCMMISTWQKLGPLFILCSLIQYHNNMKIYILLFILASLSSLIGGIGGINQSQLRAIMAYSSIGHMGWMIFALIHNSSLMTIYFLIYVLITLTLFLIMWTLNMSSMNYSIFMSWKSNKSLKFLILTFLLSLGGLPPLLGFISKASVIFYSSKLSNPFLIIPLIIGSLLSLFYYLTLMFSMLLISSSKTTSLSLSYPTIYTYTSPLSTTYILIFSVLVNTLGSLIIILIFPLMNLM</sequence>
<keyword evidence="5" id="KW-0813">Transport</keyword>
<gene>
    <name evidence="19" type="primary">ND2</name>
</gene>
<dbReference type="GO" id="GO:0005743">
    <property type="term" value="C:mitochondrial inner membrane"/>
    <property type="evidence" value="ECO:0007669"/>
    <property type="project" value="UniProtKB-SubCell"/>
</dbReference>
<evidence type="ECO:0000256" key="12">
    <source>
        <dbReference type="ARBA" id="ARBA00023027"/>
    </source>
</evidence>
<comment type="subcellular location">
    <subcellularLocation>
        <location evidence="1 17">Mitochondrion inner membrane</location>
        <topology evidence="1 17">Multi-pass membrane protein</topology>
    </subcellularLocation>
</comment>
<evidence type="ECO:0000256" key="6">
    <source>
        <dbReference type="ARBA" id="ARBA00022660"/>
    </source>
</evidence>
<evidence type="ECO:0000256" key="7">
    <source>
        <dbReference type="ARBA" id="ARBA00022692"/>
    </source>
</evidence>
<dbReference type="InterPro" id="IPR050175">
    <property type="entry name" value="Complex_I_Subunit_2"/>
</dbReference>
<keyword evidence="6 17" id="KW-0679">Respiratory chain</keyword>
<dbReference type="InterPro" id="IPR001750">
    <property type="entry name" value="ND/Mrp_TM"/>
</dbReference>
<dbReference type="AlphaFoldDB" id="A0A6B7FM45"/>
<keyword evidence="11 17" id="KW-1133">Transmembrane helix</keyword>
<dbReference type="PRINTS" id="PR01436">
    <property type="entry name" value="NADHDHGNASE2"/>
</dbReference>
<evidence type="ECO:0000313" key="19">
    <source>
        <dbReference type="EMBL" id="QBC73219.1"/>
    </source>
</evidence>
<dbReference type="Pfam" id="PF00361">
    <property type="entry name" value="Proton_antipo_M"/>
    <property type="match status" value="1"/>
</dbReference>
<evidence type="ECO:0000256" key="15">
    <source>
        <dbReference type="ARBA" id="ARBA00023136"/>
    </source>
</evidence>
<keyword evidence="14 17" id="KW-0496">Mitochondrion</keyword>
<feature type="transmembrane region" description="Helical" evidence="17">
    <location>
        <begin position="17"/>
        <end position="37"/>
    </location>
</feature>
<dbReference type="InterPro" id="IPR003917">
    <property type="entry name" value="NADH_UbQ_OxRdtase_chain2"/>
</dbReference>
<evidence type="ECO:0000256" key="4">
    <source>
        <dbReference type="ARBA" id="ARBA00021008"/>
    </source>
</evidence>
<feature type="transmembrane region" description="Helical" evidence="17">
    <location>
        <begin position="194"/>
        <end position="215"/>
    </location>
</feature>
<keyword evidence="9 17" id="KW-1278">Translocase</keyword>
<keyword evidence="8 17" id="KW-0999">Mitochondrion inner membrane</keyword>
<feature type="transmembrane region" description="Helical" evidence="17">
    <location>
        <begin position="236"/>
        <end position="260"/>
    </location>
</feature>
<dbReference type="EC" id="7.1.1.2" evidence="3 17"/>
<dbReference type="GO" id="GO:0008137">
    <property type="term" value="F:NADH dehydrogenase (ubiquinone) activity"/>
    <property type="evidence" value="ECO:0007669"/>
    <property type="project" value="UniProtKB-EC"/>
</dbReference>
<feature type="transmembrane region" description="Helical" evidence="17">
    <location>
        <begin position="82"/>
        <end position="104"/>
    </location>
</feature>
<comment type="similarity">
    <text evidence="2 17">Belongs to the complex I subunit 2 family.</text>
</comment>
<protein>
    <recommendedName>
        <fullName evidence="4 17">NADH-ubiquinone oxidoreductase chain 2</fullName>
        <ecNumber evidence="3 17">7.1.1.2</ecNumber>
    </recommendedName>
</protein>
<feature type="transmembrane region" description="Helical" evidence="17">
    <location>
        <begin position="323"/>
        <end position="346"/>
    </location>
</feature>
<comment type="catalytic activity">
    <reaction evidence="16 17">
        <text>a ubiquinone + NADH + 5 H(+)(in) = a ubiquinol + NAD(+) + 4 H(+)(out)</text>
        <dbReference type="Rhea" id="RHEA:29091"/>
        <dbReference type="Rhea" id="RHEA-COMP:9565"/>
        <dbReference type="Rhea" id="RHEA-COMP:9566"/>
        <dbReference type="ChEBI" id="CHEBI:15378"/>
        <dbReference type="ChEBI" id="CHEBI:16389"/>
        <dbReference type="ChEBI" id="CHEBI:17976"/>
        <dbReference type="ChEBI" id="CHEBI:57540"/>
        <dbReference type="ChEBI" id="CHEBI:57945"/>
        <dbReference type="EC" id="7.1.1.2"/>
    </reaction>
</comment>
<geneLocation type="mitochondrion" evidence="19"/>
<evidence type="ECO:0000256" key="16">
    <source>
        <dbReference type="ARBA" id="ARBA00049551"/>
    </source>
</evidence>
<feature type="transmembrane region" description="Helical" evidence="17">
    <location>
        <begin position="272"/>
        <end position="297"/>
    </location>
</feature>
<feature type="transmembrane region" description="Helical" evidence="17">
    <location>
        <begin position="143"/>
        <end position="163"/>
    </location>
</feature>
<evidence type="ECO:0000256" key="11">
    <source>
        <dbReference type="ARBA" id="ARBA00022989"/>
    </source>
</evidence>
<evidence type="ECO:0000259" key="18">
    <source>
        <dbReference type="Pfam" id="PF00361"/>
    </source>
</evidence>
<evidence type="ECO:0000256" key="2">
    <source>
        <dbReference type="ARBA" id="ARBA00007012"/>
    </source>
</evidence>
<comment type="function">
    <text evidence="17">Core subunit of the mitochondrial membrane respiratory chain NADH dehydrogenase (Complex I) which catalyzes electron transfer from NADH through the respiratory chain, using ubiquinone as an electron acceptor. Essential for the catalytic activity and assembly of complex I.</text>
</comment>
<keyword evidence="15 17" id="KW-0472">Membrane</keyword>
<evidence type="ECO:0000256" key="10">
    <source>
        <dbReference type="ARBA" id="ARBA00022982"/>
    </source>
</evidence>